<gene>
    <name evidence="1" type="ORF">PRABACTJOHN_04558</name>
</gene>
<dbReference type="AlphaFoldDB" id="B7BHK8"/>
<proteinExistence type="predicted"/>
<dbReference type="Proteomes" id="UP000005510">
    <property type="component" value="Unassembled WGS sequence"/>
</dbReference>
<dbReference type="GO" id="GO:0003677">
    <property type="term" value="F:DNA binding"/>
    <property type="evidence" value="ECO:0007669"/>
    <property type="project" value="InterPro"/>
</dbReference>
<protein>
    <recommendedName>
        <fullName evidence="3">Zinc finger CHC2-type domain-containing protein</fullName>
    </recommendedName>
</protein>
<comment type="caution">
    <text evidence="1">The sequence shown here is derived from an EMBL/GenBank/DDBJ whole genome shotgun (WGS) entry which is preliminary data.</text>
</comment>
<organism evidence="1 2">
    <name type="scientific">Parabacteroides johnsonii DSM 18315</name>
    <dbReference type="NCBI Taxonomy" id="537006"/>
    <lineage>
        <taxon>Bacteria</taxon>
        <taxon>Pseudomonadati</taxon>
        <taxon>Bacteroidota</taxon>
        <taxon>Bacteroidia</taxon>
        <taxon>Bacteroidales</taxon>
        <taxon>Tannerellaceae</taxon>
        <taxon>Parabacteroides</taxon>
    </lineage>
</organism>
<dbReference type="Gene3D" id="3.90.580.10">
    <property type="entry name" value="Zinc finger, CHC2-type domain"/>
    <property type="match status" value="1"/>
</dbReference>
<evidence type="ECO:0008006" key="3">
    <source>
        <dbReference type="Google" id="ProtNLM"/>
    </source>
</evidence>
<dbReference type="SUPFAM" id="SSF57783">
    <property type="entry name" value="Zinc beta-ribbon"/>
    <property type="match status" value="1"/>
</dbReference>
<dbReference type="GO" id="GO:0006260">
    <property type="term" value="P:DNA replication"/>
    <property type="evidence" value="ECO:0007669"/>
    <property type="project" value="InterPro"/>
</dbReference>
<dbReference type="STRING" id="537006.PRABACTJOHN_04558"/>
<dbReference type="InterPro" id="IPR036977">
    <property type="entry name" value="DNA_primase_Znf_CHC2"/>
</dbReference>
<reference evidence="1 2" key="1">
    <citation type="submission" date="2008-10" db="EMBL/GenBank/DDBJ databases">
        <title>Draft genome sequence of Parabacteroides johnsonii (DSM 18315).</title>
        <authorList>
            <person name="Sudarsanam P."/>
            <person name="Ley R."/>
            <person name="Guruge J."/>
            <person name="Turnbaugh P.J."/>
            <person name="Mahowald M."/>
            <person name="Liep D."/>
            <person name="Gordon J."/>
        </authorList>
    </citation>
    <scope>NUCLEOTIDE SEQUENCE [LARGE SCALE GENOMIC DNA]</scope>
    <source>
        <strain evidence="1 2">DSM 18315</strain>
    </source>
</reference>
<evidence type="ECO:0000313" key="2">
    <source>
        <dbReference type="Proteomes" id="UP000005510"/>
    </source>
</evidence>
<sequence length="61" mass="7456">MRRMERTDIDTMRQISLADFLARLGHEPVRRSGNELWYLAPYRNERTPSFRVNVAKRLWYD</sequence>
<name>B7BHK8_9BACT</name>
<evidence type="ECO:0000313" key="1">
    <source>
        <dbReference type="EMBL" id="EEC94082.1"/>
    </source>
</evidence>
<accession>B7BHK8</accession>
<feature type="non-terminal residue" evidence="1">
    <location>
        <position position="61"/>
    </location>
</feature>
<reference evidence="1 2" key="2">
    <citation type="submission" date="2008-10" db="EMBL/GenBank/DDBJ databases">
        <authorList>
            <person name="Fulton L."/>
            <person name="Clifton S."/>
            <person name="Fulton B."/>
            <person name="Xu J."/>
            <person name="Minx P."/>
            <person name="Pepin K.H."/>
            <person name="Johnson M."/>
            <person name="Bhonagiri V."/>
            <person name="Nash W.E."/>
            <person name="Mardis E.R."/>
            <person name="Wilson R.K."/>
        </authorList>
    </citation>
    <scope>NUCLEOTIDE SEQUENCE [LARGE SCALE GENOMIC DNA]</scope>
    <source>
        <strain evidence="1 2">DSM 18315</strain>
    </source>
</reference>
<dbReference type="EMBL" id="ABYH01000518">
    <property type="protein sequence ID" value="EEC94082.1"/>
    <property type="molecule type" value="Genomic_DNA"/>
</dbReference>
<dbReference type="HOGENOM" id="CLU_198068_1_0_10"/>
<dbReference type="GO" id="GO:0008270">
    <property type="term" value="F:zinc ion binding"/>
    <property type="evidence" value="ECO:0007669"/>
    <property type="project" value="InterPro"/>
</dbReference>